<gene>
    <name evidence="2" type="ORF">NBO_462g0005</name>
</gene>
<evidence type="ECO:0000313" key="3">
    <source>
        <dbReference type="Proteomes" id="UP000016927"/>
    </source>
</evidence>
<dbReference type="Proteomes" id="UP000016927">
    <property type="component" value="Unassembled WGS sequence"/>
</dbReference>
<accession>R0KNS8</accession>
<keyword evidence="1" id="KW-0472">Membrane</keyword>
<protein>
    <submittedName>
        <fullName evidence="2">Uncharacterized protein</fullName>
    </submittedName>
</protein>
<dbReference type="AlphaFoldDB" id="R0KNS8"/>
<dbReference type="VEuPathDB" id="MicrosporidiaDB:NBO_462g0005"/>
<organism evidence="2 3">
    <name type="scientific">Nosema bombycis (strain CQ1 / CVCC 102059)</name>
    <name type="common">Microsporidian parasite</name>
    <name type="synonym">Pebrine of silkworm</name>
    <dbReference type="NCBI Taxonomy" id="578461"/>
    <lineage>
        <taxon>Eukaryota</taxon>
        <taxon>Fungi</taxon>
        <taxon>Fungi incertae sedis</taxon>
        <taxon>Microsporidia</taxon>
        <taxon>Nosematidae</taxon>
        <taxon>Nosema</taxon>
    </lineage>
</organism>
<dbReference type="EMBL" id="KB909370">
    <property type="protein sequence ID" value="EOB12336.1"/>
    <property type="molecule type" value="Genomic_DNA"/>
</dbReference>
<keyword evidence="1" id="KW-1133">Transmembrane helix</keyword>
<sequence length="50" mass="6081">MTQANFRPFGTRFKVFGIRKHKIYNFILKKLCCVCLILCKIFYLNIIYIF</sequence>
<keyword evidence="3" id="KW-1185">Reference proteome</keyword>
<reference evidence="2 3" key="1">
    <citation type="journal article" date="2013" name="BMC Genomics">
        <title>Comparative genomics of parasitic silkworm microsporidia reveal an association between genome expansion and host adaptation.</title>
        <authorList>
            <person name="Pan G."/>
            <person name="Xu J."/>
            <person name="Li T."/>
            <person name="Xia Q."/>
            <person name="Liu S.L."/>
            <person name="Zhang G."/>
            <person name="Li S."/>
            <person name="Li C."/>
            <person name="Liu H."/>
            <person name="Yang L."/>
            <person name="Liu T."/>
            <person name="Zhang X."/>
            <person name="Wu Z."/>
            <person name="Fan W."/>
            <person name="Dang X."/>
            <person name="Xiang H."/>
            <person name="Tao M."/>
            <person name="Li Y."/>
            <person name="Hu J."/>
            <person name="Li Z."/>
            <person name="Lin L."/>
            <person name="Luo J."/>
            <person name="Geng L."/>
            <person name="Wang L."/>
            <person name="Long M."/>
            <person name="Wan Y."/>
            <person name="He N."/>
            <person name="Zhang Z."/>
            <person name="Lu C."/>
            <person name="Keeling P.J."/>
            <person name="Wang J."/>
            <person name="Xiang Z."/>
            <person name="Zhou Z."/>
        </authorList>
    </citation>
    <scope>NUCLEOTIDE SEQUENCE [LARGE SCALE GENOMIC DNA]</scope>
    <source>
        <strain evidence="3">CQ1 / CVCC 102059</strain>
    </source>
</reference>
<evidence type="ECO:0000313" key="2">
    <source>
        <dbReference type="EMBL" id="EOB12336.1"/>
    </source>
</evidence>
<proteinExistence type="predicted"/>
<dbReference type="HOGENOM" id="CLU_3125499_0_0_1"/>
<keyword evidence="1" id="KW-0812">Transmembrane</keyword>
<feature type="transmembrane region" description="Helical" evidence="1">
    <location>
        <begin position="27"/>
        <end position="49"/>
    </location>
</feature>
<name>R0KNS8_NOSB1</name>
<evidence type="ECO:0000256" key="1">
    <source>
        <dbReference type="SAM" id="Phobius"/>
    </source>
</evidence>